<comment type="cofactor">
    <cofactor evidence="1">
        <name>Mg(2+)</name>
        <dbReference type="ChEBI" id="CHEBI:18420"/>
    </cofactor>
</comment>
<dbReference type="InterPro" id="IPR000086">
    <property type="entry name" value="NUDIX_hydrolase_dom"/>
</dbReference>
<keyword evidence="3" id="KW-0460">Magnesium</keyword>
<dbReference type="PANTHER" id="PTHR43046:SF12">
    <property type="entry name" value="GDP-MANNOSE MANNOSYL HYDROLASE"/>
    <property type="match status" value="1"/>
</dbReference>
<name>A0AAF0CG56_9PROT</name>
<reference evidence="6" key="1">
    <citation type="submission" date="2023-02" db="EMBL/GenBank/DDBJ databases">
        <title>Genome sequence of Hyphococcus flavus.</title>
        <authorList>
            <person name="Rong J.-C."/>
            <person name="Zhao Q."/>
            <person name="Yi M."/>
            <person name="Wu J.-Y."/>
        </authorList>
    </citation>
    <scope>NUCLEOTIDE SEQUENCE</scope>
    <source>
        <strain evidence="6">MCCC 1K03223</strain>
    </source>
</reference>
<dbReference type="InterPro" id="IPR015797">
    <property type="entry name" value="NUDIX_hydrolase-like_dom_sf"/>
</dbReference>
<proteinExistence type="predicted"/>
<dbReference type="EMBL" id="CP118166">
    <property type="protein sequence ID" value="WDI31813.1"/>
    <property type="molecule type" value="Genomic_DNA"/>
</dbReference>
<sequence length="187" mass="21294">MHHYENESQLPFDCLEDTIMNQTKENMPEVALAIVHRQSDNRYLLLRRSGSKDFKGWVFPGGKIECDTKGKKETPCRAARRELKEETGLVVIRGGRSLCIRQHPVTNAVLTYVYFNDRSVSKRSTACVQEKTKSDDVFWASLEEMEDRFHGGVWAALKRELRALQNGDMKTSHAAPAKSLFEEASTS</sequence>
<dbReference type="PROSITE" id="PS51462">
    <property type="entry name" value="NUDIX"/>
    <property type="match status" value="1"/>
</dbReference>
<dbReference type="KEGG" id="hfl:PUV54_01255"/>
<dbReference type="Gene3D" id="3.90.79.10">
    <property type="entry name" value="Nucleoside Triphosphate Pyrophosphohydrolase"/>
    <property type="match status" value="1"/>
</dbReference>
<dbReference type="SUPFAM" id="SSF55811">
    <property type="entry name" value="Nudix"/>
    <property type="match status" value="1"/>
</dbReference>
<accession>A0AAF0CG56</accession>
<evidence type="ECO:0000313" key="6">
    <source>
        <dbReference type="EMBL" id="WDI31813.1"/>
    </source>
</evidence>
<gene>
    <name evidence="6" type="ORF">PUV54_01255</name>
</gene>
<evidence type="ECO:0000256" key="1">
    <source>
        <dbReference type="ARBA" id="ARBA00001946"/>
    </source>
</evidence>
<evidence type="ECO:0000256" key="3">
    <source>
        <dbReference type="ARBA" id="ARBA00022842"/>
    </source>
</evidence>
<feature type="region of interest" description="Disordered" evidence="4">
    <location>
        <begin position="167"/>
        <end position="187"/>
    </location>
</feature>
<dbReference type="PANTHER" id="PTHR43046">
    <property type="entry name" value="GDP-MANNOSE MANNOSYL HYDROLASE"/>
    <property type="match status" value="1"/>
</dbReference>
<keyword evidence="7" id="KW-1185">Reference proteome</keyword>
<dbReference type="Proteomes" id="UP001214043">
    <property type="component" value="Chromosome"/>
</dbReference>
<keyword evidence="2 6" id="KW-0378">Hydrolase</keyword>
<evidence type="ECO:0000313" key="7">
    <source>
        <dbReference type="Proteomes" id="UP001214043"/>
    </source>
</evidence>
<dbReference type="GO" id="GO:0016787">
    <property type="term" value="F:hydrolase activity"/>
    <property type="evidence" value="ECO:0007669"/>
    <property type="project" value="UniProtKB-KW"/>
</dbReference>
<dbReference type="Pfam" id="PF00293">
    <property type="entry name" value="NUDIX"/>
    <property type="match status" value="1"/>
</dbReference>
<feature type="domain" description="Nudix hydrolase" evidence="5">
    <location>
        <begin position="25"/>
        <end position="162"/>
    </location>
</feature>
<dbReference type="CDD" id="cd02883">
    <property type="entry name" value="NUDIX_Hydrolase"/>
    <property type="match status" value="1"/>
</dbReference>
<dbReference type="RefSeq" id="WP_274493700.1">
    <property type="nucleotide sequence ID" value="NZ_CP118166.1"/>
</dbReference>
<organism evidence="6 7">
    <name type="scientific">Hyphococcus flavus</name>
    <dbReference type="NCBI Taxonomy" id="1866326"/>
    <lineage>
        <taxon>Bacteria</taxon>
        <taxon>Pseudomonadati</taxon>
        <taxon>Pseudomonadota</taxon>
        <taxon>Alphaproteobacteria</taxon>
        <taxon>Parvularculales</taxon>
        <taxon>Parvularculaceae</taxon>
        <taxon>Hyphococcus</taxon>
    </lineage>
</organism>
<evidence type="ECO:0000256" key="4">
    <source>
        <dbReference type="SAM" id="MobiDB-lite"/>
    </source>
</evidence>
<evidence type="ECO:0000256" key="2">
    <source>
        <dbReference type="ARBA" id="ARBA00022801"/>
    </source>
</evidence>
<protein>
    <submittedName>
        <fullName evidence="6">NUDIX hydrolase</fullName>
    </submittedName>
</protein>
<evidence type="ECO:0000259" key="5">
    <source>
        <dbReference type="PROSITE" id="PS51462"/>
    </source>
</evidence>
<dbReference type="AlphaFoldDB" id="A0AAF0CG56"/>